<dbReference type="InterPro" id="IPR051461">
    <property type="entry name" value="UPF0750_membrane"/>
</dbReference>
<comment type="caution">
    <text evidence="8">The sequence shown here is derived from an EMBL/GenBank/DDBJ whole genome shotgun (WGS) entry which is preliminary data.</text>
</comment>
<evidence type="ECO:0000256" key="5">
    <source>
        <dbReference type="ARBA" id="ARBA00023136"/>
    </source>
</evidence>
<dbReference type="EMBL" id="VULT01000011">
    <property type="protein sequence ID" value="MSS17694.1"/>
    <property type="molecule type" value="Genomic_DNA"/>
</dbReference>
<evidence type="ECO:0000313" key="9">
    <source>
        <dbReference type="Proteomes" id="UP000483362"/>
    </source>
</evidence>
<proteinExistence type="predicted"/>
<feature type="transmembrane region" description="Helical" evidence="6">
    <location>
        <begin position="106"/>
        <end position="126"/>
    </location>
</feature>
<dbReference type="Pfam" id="PF10035">
    <property type="entry name" value="DUF2179"/>
    <property type="match status" value="1"/>
</dbReference>
<keyword evidence="3 6" id="KW-0812">Transmembrane</keyword>
<evidence type="ECO:0000256" key="4">
    <source>
        <dbReference type="ARBA" id="ARBA00022989"/>
    </source>
</evidence>
<comment type="subcellular location">
    <subcellularLocation>
        <location evidence="1">Cell membrane</location>
        <topology evidence="1">Multi-pass membrane protein</topology>
    </subcellularLocation>
</comment>
<accession>A0A6L5XEV8</accession>
<dbReference type="Gene3D" id="3.30.70.120">
    <property type="match status" value="1"/>
</dbReference>
<feature type="transmembrane region" description="Helical" evidence="6">
    <location>
        <begin position="146"/>
        <end position="166"/>
    </location>
</feature>
<dbReference type="AlphaFoldDB" id="A0A6L5XEV8"/>
<dbReference type="PANTHER" id="PTHR33545:SF5">
    <property type="entry name" value="UPF0750 MEMBRANE PROTEIN YITT"/>
    <property type="match status" value="1"/>
</dbReference>
<dbReference type="InterPro" id="IPR015867">
    <property type="entry name" value="N-reg_PII/ATP_PRibTrfase_C"/>
</dbReference>
<dbReference type="InterPro" id="IPR003740">
    <property type="entry name" value="YitT"/>
</dbReference>
<dbReference type="Pfam" id="PF02588">
    <property type="entry name" value="YitT_membrane"/>
    <property type="match status" value="1"/>
</dbReference>
<keyword evidence="9" id="KW-1185">Reference proteome</keyword>
<protein>
    <submittedName>
        <fullName evidence="8">DUF2179 domain-containing protein</fullName>
    </submittedName>
</protein>
<evidence type="ECO:0000313" key="8">
    <source>
        <dbReference type="EMBL" id="MSS17694.1"/>
    </source>
</evidence>
<keyword evidence="5 6" id="KW-0472">Membrane</keyword>
<dbReference type="RefSeq" id="WP_154327773.1">
    <property type="nucleotide sequence ID" value="NZ_CP045696.1"/>
</dbReference>
<dbReference type="CDD" id="cd16379">
    <property type="entry name" value="YitT_C_like"/>
    <property type="match status" value="1"/>
</dbReference>
<evidence type="ECO:0000256" key="6">
    <source>
        <dbReference type="SAM" id="Phobius"/>
    </source>
</evidence>
<sequence length="326" mass="35570">MKPLKLNSSSLCQLGASLLKTLRAQVATKKFWFDLVVMTAGMFVASCSVYFFLIPSHLIVGSITGLSLVIAKFVPFLSVGTMIFIINAILLLLAFVLIGNEFGAKTVYTALILGPMIDFLGAVCPIKESLFAVTIQGTGQVIANPWFDLLCFVLVLSVSQSILFSINASTGGLDILAKIINKYCHVSLGTSVTIGGGAICCSAFLINDVSLVIMGLVGTWINGLVVNYFMASINSRIRVYIITDDYKKIVDFVINTINRGCTLHEVTGGYKGQKHVQLEIVLSEDDFSRLIDFMHKEHIESFMTSDQVSAVYGLWNKKSLLSLSQH</sequence>
<evidence type="ECO:0000259" key="7">
    <source>
        <dbReference type="Pfam" id="PF10035"/>
    </source>
</evidence>
<keyword evidence="2" id="KW-1003">Cell membrane</keyword>
<dbReference type="GO" id="GO:0005886">
    <property type="term" value="C:plasma membrane"/>
    <property type="evidence" value="ECO:0007669"/>
    <property type="project" value="UniProtKB-SubCell"/>
</dbReference>
<feature type="transmembrane region" description="Helical" evidence="6">
    <location>
        <begin position="212"/>
        <end position="230"/>
    </location>
</feature>
<gene>
    <name evidence="8" type="ORF">FYJ29_07995</name>
</gene>
<keyword evidence="4 6" id="KW-1133">Transmembrane helix</keyword>
<name>A0A6L5XEV8_9BACT</name>
<feature type="transmembrane region" description="Helical" evidence="6">
    <location>
        <begin position="31"/>
        <end position="53"/>
    </location>
</feature>
<dbReference type="PANTHER" id="PTHR33545">
    <property type="entry name" value="UPF0750 MEMBRANE PROTEIN YITT-RELATED"/>
    <property type="match status" value="1"/>
</dbReference>
<evidence type="ECO:0000256" key="3">
    <source>
        <dbReference type="ARBA" id="ARBA00022692"/>
    </source>
</evidence>
<organism evidence="8 9">
    <name type="scientific">Sodaliphilus pleomorphus</name>
    <dbReference type="NCBI Taxonomy" id="2606626"/>
    <lineage>
        <taxon>Bacteria</taxon>
        <taxon>Pseudomonadati</taxon>
        <taxon>Bacteroidota</taxon>
        <taxon>Bacteroidia</taxon>
        <taxon>Bacteroidales</taxon>
        <taxon>Muribaculaceae</taxon>
        <taxon>Sodaliphilus</taxon>
    </lineage>
</organism>
<feature type="transmembrane region" description="Helical" evidence="6">
    <location>
        <begin position="186"/>
        <end position="206"/>
    </location>
</feature>
<reference evidence="8 9" key="1">
    <citation type="submission" date="2019-08" db="EMBL/GenBank/DDBJ databases">
        <title>In-depth cultivation of the pig gut microbiome towards novel bacterial diversity and tailored functional studies.</title>
        <authorList>
            <person name="Wylensek D."/>
            <person name="Hitch T.C.A."/>
            <person name="Clavel T."/>
        </authorList>
    </citation>
    <scope>NUCLEOTIDE SEQUENCE [LARGE SCALE GENOMIC DNA]</scope>
    <source>
        <strain evidence="8 9">Oil-RF-744-WCA-WT-10</strain>
    </source>
</reference>
<dbReference type="Proteomes" id="UP000483362">
    <property type="component" value="Unassembled WGS sequence"/>
</dbReference>
<evidence type="ECO:0000256" key="1">
    <source>
        <dbReference type="ARBA" id="ARBA00004651"/>
    </source>
</evidence>
<evidence type="ECO:0000256" key="2">
    <source>
        <dbReference type="ARBA" id="ARBA00022475"/>
    </source>
</evidence>
<feature type="transmembrane region" description="Helical" evidence="6">
    <location>
        <begin position="73"/>
        <end position="99"/>
    </location>
</feature>
<feature type="domain" description="DUF2179" evidence="7">
    <location>
        <begin position="259"/>
        <end position="313"/>
    </location>
</feature>
<dbReference type="InterPro" id="IPR019264">
    <property type="entry name" value="DUF2179"/>
</dbReference>